<protein>
    <recommendedName>
        <fullName evidence="2 7">DNA repair protein RecO</fullName>
    </recommendedName>
    <alternativeName>
        <fullName evidence="6 7">Recombination protein O</fullName>
    </alternativeName>
</protein>
<dbReference type="InterPro" id="IPR022572">
    <property type="entry name" value="DNA_rep/recomb_RecO_N"/>
</dbReference>
<dbReference type="NCBIfam" id="TIGR00613">
    <property type="entry name" value="reco"/>
    <property type="match status" value="1"/>
</dbReference>
<sequence>MSGRTYRVTGINLKGIPLGESDRIITILTREQGLIRAVAKGSRKQPSKLGGRMEQFVVNDLLIAHGRWPAQTDASQRLQRIAQAETLQSFPRLSRSLAHLTAAQYLAEVTLMLALSDQTQEDLFVLLVEHLERLEQAPDPEAVLPLLTHGLYHLLALAGFAPQVQACHYCHSEFRGRLAGSVFFSPQSGGMVCEPCRVAQRPNPISLVSGSVLQALGSLPNPTLPSLSEDSLPLAAWLGTERLLRRILEHHAEREIRSARLLASCYALTPSET</sequence>
<feature type="domain" description="DNA replication/recombination mediator RecO N-terminal" evidence="8">
    <location>
        <begin position="5"/>
        <end position="90"/>
    </location>
</feature>
<evidence type="ECO:0000256" key="2">
    <source>
        <dbReference type="ARBA" id="ARBA00021310"/>
    </source>
</evidence>
<dbReference type="InterPro" id="IPR037278">
    <property type="entry name" value="ARFGAP/RecO"/>
</dbReference>
<dbReference type="InterPro" id="IPR003717">
    <property type="entry name" value="RecO"/>
</dbReference>
<evidence type="ECO:0000256" key="1">
    <source>
        <dbReference type="ARBA" id="ARBA00007452"/>
    </source>
</evidence>
<gene>
    <name evidence="7 9" type="primary">recO</name>
    <name evidence="9" type="ORF">JX360_11880</name>
</gene>
<evidence type="ECO:0000256" key="5">
    <source>
        <dbReference type="ARBA" id="ARBA00023204"/>
    </source>
</evidence>
<dbReference type="SUPFAM" id="SSF57863">
    <property type="entry name" value="ArfGap/RecO-like zinc finger"/>
    <property type="match status" value="1"/>
</dbReference>
<evidence type="ECO:0000313" key="9">
    <source>
        <dbReference type="EMBL" id="MCJ2543595.1"/>
    </source>
</evidence>
<evidence type="ECO:0000259" key="8">
    <source>
        <dbReference type="Pfam" id="PF11967"/>
    </source>
</evidence>
<comment type="caution">
    <text evidence="9">The sequence shown here is derived from an EMBL/GenBank/DDBJ whole genome shotgun (WGS) entry which is preliminary data.</text>
</comment>
<reference evidence="9" key="1">
    <citation type="submission" date="2021-02" db="EMBL/GenBank/DDBJ databases">
        <title>The CRISPR/cas machinery reduction and long-range gene transfer in the hot spring cyanobacterium Synechococcus.</title>
        <authorList>
            <person name="Dvorak P."/>
            <person name="Jahodarova E."/>
            <person name="Hasler P."/>
            <person name="Poulickova A."/>
        </authorList>
    </citation>
    <scope>NUCLEOTIDE SEQUENCE</scope>
    <source>
        <strain evidence="9">Rupite</strain>
    </source>
</reference>
<proteinExistence type="inferred from homology"/>
<keyword evidence="3 7" id="KW-0227">DNA damage</keyword>
<evidence type="ECO:0000256" key="4">
    <source>
        <dbReference type="ARBA" id="ARBA00023172"/>
    </source>
</evidence>
<keyword evidence="5 7" id="KW-0234">DNA repair</keyword>
<dbReference type="PANTHER" id="PTHR33991:SF1">
    <property type="entry name" value="DNA REPAIR PROTEIN RECO"/>
    <property type="match status" value="1"/>
</dbReference>
<dbReference type="SUPFAM" id="SSF50249">
    <property type="entry name" value="Nucleic acid-binding proteins"/>
    <property type="match status" value="1"/>
</dbReference>
<dbReference type="Pfam" id="PF11967">
    <property type="entry name" value="RecO_N"/>
    <property type="match status" value="1"/>
</dbReference>
<comment type="similarity">
    <text evidence="1 7">Belongs to the RecO family.</text>
</comment>
<dbReference type="Proteomes" id="UP000830835">
    <property type="component" value="Unassembled WGS sequence"/>
</dbReference>
<dbReference type="HAMAP" id="MF_00201">
    <property type="entry name" value="RecO"/>
    <property type="match status" value="1"/>
</dbReference>
<evidence type="ECO:0000256" key="3">
    <source>
        <dbReference type="ARBA" id="ARBA00022763"/>
    </source>
</evidence>
<evidence type="ECO:0000313" key="10">
    <source>
        <dbReference type="Proteomes" id="UP000830835"/>
    </source>
</evidence>
<dbReference type="Gene3D" id="1.20.1440.120">
    <property type="entry name" value="Recombination protein O, C-terminal domain"/>
    <property type="match status" value="1"/>
</dbReference>
<evidence type="ECO:0000256" key="7">
    <source>
        <dbReference type="HAMAP-Rule" id="MF_00201"/>
    </source>
</evidence>
<dbReference type="InterPro" id="IPR042242">
    <property type="entry name" value="RecO_C"/>
</dbReference>
<dbReference type="EMBL" id="JAFIRA010000032">
    <property type="protein sequence ID" value="MCJ2543595.1"/>
    <property type="molecule type" value="Genomic_DNA"/>
</dbReference>
<dbReference type="Pfam" id="PF02565">
    <property type="entry name" value="RecO_C"/>
    <property type="match status" value="1"/>
</dbReference>
<evidence type="ECO:0000256" key="6">
    <source>
        <dbReference type="ARBA" id="ARBA00033409"/>
    </source>
</evidence>
<keyword evidence="10" id="KW-1185">Reference proteome</keyword>
<name>A0ABT0CE35_THEVL</name>
<dbReference type="PANTHER" id="PTHR33991">
    <property type="entry name" value="DNA REPAIR PROTEIN RECO"/>
    <property type="match status" value="1"/>
</dbReference>
<dbReference type="Gene3D" id="2.40.50.140">
    <property type="entry name" value="Nucleic acid-binding proteins"/>
    <property type="match status" value="1"/>
</dbReference>
<dbReference type="RefSeq" id="WP_244351131.1">
    <property type="nucleotide sequence ID" value="NZ_JAFIRA010000032.1"/>
</dbReference>
<dbReference type="InterPro" id="IPR012340">
    <property type="entry name" value="NA-bd_OB-fold"/>
</dbReference>
<organism evidence="9 10">
    <name type="scientific">Thermostichus vulcanus str. 'Rupite'</name>
    <dbReference type="NCBI Taxonomy" id="2813851"/>
    <lineage>
        <taxon>Bacteria</taxon>
        <taxon>Bacillati</taxon>
        <taxon>Cyanobacteriota</taxon>
        <taxon>Cyanophyceae</taxon>
        <taxon>Thermostichales</taxon>
        <taxon>Thermostichaceae</taxon>
        <taxon>Thermostichus</taxon>
    </lineage>
</organism>
<keyword evidence="4 7" id="KW-0233">DNA recombination</keyword>
<accession>A0ABT0CE35</accession>
<comment type="function">
    <text evidence="7">Involved in DNA repair and RecF pathway recombination.</text>
</comment>